<comment type="caution">
    <text evidence="1">The sequence shown here is derived from an EMBL/GenBank/DDBJ whole genome shotgun (WGS) entry which is preliminary data.</text>
</comment>
<proteinExistence type="predicted"/>
<name>A0ABN9U242_9DINO</name>
<protein>
    <submittedName>
        <fullName evidence="1">Uncharacterized protein</fullName>
    </submittedName>
</protein>
<evidence type="ECO:0000313" key="2">
    <source>
        <dbReference type="Proteomes" id="UP001189429"/>
    </source>
</evidence>
<reference evidence="1" key="1">
    <citation type="submission" date="2023-10" db="EMBL/GenBank/DDBJ databases">
        <authorList>
            <person name="Chen Y."/>
            <person name="Shah S."/>
            <person name="Dougan E. K."/>
            <person name="Thang M."/>
            <person name="Chan C."/>
        </authorList>
    </citation>
    <scope>NUCLEOTIDE SEQUENCE [LARGE SCALE GENOMIC DNA]</scope>
</reference>
<keyword evidence="2" id="KW-1185">Reference proteome</keyword>
<accession>A0ABN9U242</accession>
<sequence>MALELHPGKDLVPRSLLSTAVPMTLTTKRPYLSKFCMNMWCRWTCLILPRPSLLCDDMAAELSDSMIRVPADDSLEARQVSHWRLAHSTAHLLRSDLHVVPLASHEQKLTDVTRLFMLLPSLGAPPALARSSPALPARRLLALGMVCAGPGLHTSFARVLAHGILPAVLPSYRRKLLHWLADEIGLPHVSADMPDGSRRLHIATEREALPDRFFVEGEEVEVTRGRHAAVAVVVDPRRGCTGASAPYGCASRARARRVDVPVETATPINTSAEARALRNSNAEEGNADP</sequence>
<gene>
    <name evidence="1" type="ORF">PCOR1329_LOCUS43713</name>
</gene>
<evidence type="ECO:0000313" key="1">
    <source>
        <dbReference type="EMBL" id="CAK0851595.1"/>
    </source>
</evidence>
<dbReference type="Proteomes" id="UP001189429">
    <property type="component" value="Unassembled WGS sequence"/>
</dbReference>
<dbReference type="EMBL" id="CAUYUJ010015254">
    <property type="protein sequence ID" value="CAK0851595.1"/>
    <property type="molecule type" value="Genomic_DNA"/>
</dbReference>
<organism evidence="1 2">
    <name type="scientific">Prorocentrum cordatum</name>
    <dbReference type="NCBI Taxonomy" id="2364126"/>
    <lineage>
        <taxon>Eukaryota</taxon>
        <taxon>Sar</taxon>
        <taxon>Alveolata</taxon>
        <taxon>Dinophyceae</taxon>
        <taxon>Prorocentrales</taxon>
        <taxon>Prorocentraceae</taxon>
        <taxon>Prorocentrum</taxon>
    </lineage>
</organism>